<protein>
    <recommendedName>
        <fullName evidence="3">RNase H type-1 domain-containing protein</fullName>
    </recommendedName>
</protein>
<dbReference type="CDD" id="cd06222">
    <property type="entry name" value="RNase_H_like"/>
    <property type="match status" value="1"/>
</dbReference>
<dbReference type="PANTHER" id="PTHR47723">
    <property type="entry name" value="OS05G0353850 PROTEIN"/>
    <property type="match status" value="1"/>
</dbReference>
<gene>
    <name evidence="1" type="ORF">ACH5RR_033629</name>
</gene>
<dbReference type="SUPFAM" id="SSF53098">
    <property type="entry name" value="Ribonuclease H-like"/>
    <property type="match status" value="1"/>
</dbReference>
<proteinExistence type="predicted"/>
<comment type="caution">
    <text evidence="1">The sequence shown here is derived from an EMBL/GenBank/DDBJ whole genome shotgun (WGS) entry which is preliminary data.</text>
</comment>
<dbReference type="Proteomes" id="UP001630127">
    <property type="component" value="Unassembled WGS sequence"/>
</dbReference>
<dbReference type="PANTHER" id="PTHR47723:SF19">
    <property type="entry name" value="POLYNUCLEOTIDYL TRANSFERASE, RIBONUCLEASE H-LIKE SUPERFAMILY PROTEIN"/>
    <property type="match status" value="1"/>
</dbReference>
<evidence type="ECO:0000313" key="2">
    <source>
        <dbReference type="Proteomes" id="UP001630127"/>
    </source>
</evidence>
<dbReference type="InterPro" id="IPR012337">
    <property type="entry name" value="RNaseH-like_sf"/>
</dbReference>
<dbReference type="InterPro" id="IPR044730">
    <property type="entry name" value="RNase_H-like_dom_plant"/>
</dbReference>
<accession>A0ABD2Y8H3</accession>
<sequence>MVCNTLWLSKNAFIHDGKRWTYGCLINKTHSLLRESCMVHSFVFKSIIVNPYVSGLLSNDWMVHYHLSLQLSVWNKPLMYRAKLNVDGLSIGNLGMTGYGDSNGNLIFGFSKHLGNGTNLEVEAFGLLHGLEMCKATNF</sequence>
<dbReference type="AlphaFoldDB" id="A0ABD2Y8H3"/>
<reference evidence="1 2" key="1">
    <citation type="submission" date="2024-11" db="EMBL/GenBank/DDBJ databases">
        <title>A near-complete genome assembly of Cinchona calisaya.</title>
        <authorList>
            <person name="Lian D.C."/>
            <person name="Zhao X.W."/>
            <person name="Wei L."/>
        </authorList>
    </citation>
    <scope>NUCLEOTIDE SEQUENCE [LARGE SCALE GENOMIC DNA]</scope>
    <source>
        <tissue evidence="1">Nenye</tissue>
    </source>
</reference>
<dbReference type="InterPro" id="IPR053151">
    <property type="entry name" value="RNase_H-like"/>
</dbReference>
<keyword evidence="2" id="KW-1185">Reference proteome</keyword>
<evidence type="ECO:0008006" key="3">
    <source>
        <dbReference type="Google" id="ProtNLM"/>
    </source>
</evidence>
<name>A0ABD2Y8H3_9GENT</name>
<dbReference type="EMBL" id="JBJUIK010000014">
    <property type="protein sequence ID" value="KAL3503788.1"/>
    <property type="molecule type" value="Genomic_DNA"/>
</dbReference>
<organism evidence="1 2">
    <name type="scientific">Cinchona calisaya</name>
    <dbReference type="NCBI Taxonomy" id="153742"/>
    <lineage>
        <taxon>Eukaryota</taxon>
        <taxon>Viridiplantae</taxon>
        <taxon>Streptophyta</taxon>
        <taxon>Embryophyta</taxon>
        <taxon>Tracheophyta</taxon>
        <taxon>Spermatophyta</taxon>
        <taxon>Magnoliopsida</taxon>
        <taxon>eudicotyledons</taxon>
        <taxon>Gunneridae</taxon>
        <taxon>Pentapetalae</taxon>
        <taxon>asterids</taxon>
        <taxon>lamiids</taxon>
        <taxon>Gentianales</taxon>
        <taxon>Rubiaceae</taxon>
        <taxon>Cinchonoideae</taxon>
        <taxon>Cinchoneae</taxon>
        <taxon>Cinchona</taxon>
    </lineage>
</organism>
<evidence type="ECO:0000313" key="1">
    <source>
        <dbReference type="EMBL" id="KAL3503788.1"/>
    </source>
</evidence>